<dbReference type="Proteomes" id="UP001150581">
    <property type="component" value="Unassembled WGS sequence"/>
</dbReference>
<sequence>MTQCCQWVASGTVSATQDIRRICHIADHLAHHILQRNKTSFNPALFVKYLELYATLGRPDITQRAFSRISTQWRRPSMHAYAAQQLALLRFNGDRVAKNMPLLRATLDAEDPADVILRRLDFHTVTGIVEDAVRRERRTRRLIKVLEYGSYTAMGVLVAKWAWIGNSVALAGLPLVPKILASAAALLAAAACVRLVLRHSIMGSLTTPLLSSMSDSPGTPVGNINTEPLSEEIDSEARRILRRAFPASPSDEAMMEINEVISAASSSSAHKSQRLRLSWKLRLALSWSKFARRYAVVEPSLISQHDLRQRLVVQWLRNITHMFAHKNSHSTISPGTVRVASESVIELADFVKTHFATIPLALTQDDIIVMSRFIADKANPKAVCTFLDLAAAGNLVLVRGTSFGSGKETLFTTVTAAESEGTAAMIPEAELHKRQASATILAFGACIGHLLRLPSEHTMANESILGALNKLVDIQDMPISASLCRSAFAAATTPLFGASLKSRLEKSQNLIDWLEERHRRNDPYLIHILGIKGDRSLAKVDWTPRSGLTSESTLPIVSCVTQYIALLTRMESASGVHAFVSRWYWAGILSPTASVQCLTAAIHDIVSSHGTKSLYPDNTMLDAAESWASLGCSIAATTTTTPASANNRQPSSVSEDELTSPLYILLTETLHLCQLPTLKNPESCNSGLRIFTAWRASTDRSPHLLNHATLEFNMTALRFLVSQAQNDSKNSATYVRLAASVLDLMRTLKQTPVLSVVDDLRAADSAGGGLSGVDVSEHIRFWTEATKKKKESNNNSNKMTSFAKSLL</sequence>
<name>A0ACC1IAR4_9FUNG</name>
<protein>
    <submittedName>
        <fullName evidence="1">Uncharacterized protein</fullName>
    </submittedName>
</protein>
<reference evidence="1" key="1">
    <citation type="submission" date="2022-07" db="EMBL/GenBank/DDBJ databases">
        <title>Phylogenomic reconstructions and comparative analyses of Kickxellomycotina fungi.</title>
        <authorList>
            <person name="Reynolds N.K."/>
            <person name="Stajich J.E."/>
            <person name="Barry K."/>
            <person name="Grigoriev I.V."/>
            <person name="Crous P."/>
            <person name="Smith M.E."/>
        </authorList>
    </citation>
    <scope>NUCLEOTIDE SEQUENCE</scope>
    <source>
        <strain evidence="1">Benny 63K</strain>
    </source>
</reference>
<accession>A0ACC1IAR4</accession>
<organism evidence="1 2">
    <name type="scientific">Kickxella alabastrina</name>
    <dbReference type="NCBI Taxonomy" id="61397"/>
    <lineage>
        <taxon>Eukaryota</taxon>
        <taxon>Fungi</taxon>
        <taxon>Fungi incertae sedis</taxon>
        <taxon>Zoopagomycota</taxon>
        <taxon>Kickxellomycotina</taxon>
        <taxon>Kickxellomycetes</taxon>
        <taxon>Kickxellales</taxon>
        <taxon>Kickxellaceae</taxon>
        <taxon>Kickxella</taxon>
    </lineage>
</organism>
<keyword evidence="2" id="KW-1185">Reference proteome</keyword>
<dbReference type="EMBL" id="JANBPG010001195">
    <property type="protein sequence ID" value="KAJ1891236.1"/>
    <property type="molecule type" value="Genomic_DNA"/>
</dbReference>
<evidence type="ECO:0000313" key="2">
    <source>
        <dbReference type="Proteomes" id="UP001150581"/>
    </source>
</evidence>
<proteinExistence type="predicted"/>
<gene>
    <name evidence="1" type="ORF">LPJ66_007037</name>
</gene>
<comment type="caution">
    <text evidence="1">The sequence shown here is derived from an EMBL/GenBank/DDBJ whole genome shotgun (WGS) entry which is preliminary data.</text>
</comment>
<evidence type="ECO:0000313" key="1">
    <source>
        <dbReference type="EMBL" id="KAJ1891236.1"/>
    </source>
</evidence>